<dbReference type="GO" id="GO:1990195">
    <property type="term" value="C:macrolide transmembrane transporter complex"/>
    <property type="evidence" value="ECO:0007669"/>
    <property type="project" value="InterPro"/>
</dbReference>
<organism evidence="10 11">
    <name type="scientific">Pandoraea terrigena</name>
    <dbReference type="NCBI Taxonomy" id="2508292"/>
    <lineage>
        <taxon>Bacteria</taxon>
        <taxon>Pseudomonadati</taxon>
        <taxon>Pseudomonadota</taxon>
        <taxon>Betaproteobacteria</taxon>
        <taxon>Burkholderiales</taxon>
        <taxon>Burkholderiaceae</taxon>
        <taxon>Pandoraea</taxon>
    </lineage>
</organism>
<dbReference type="Pfam" id="PF25917">
    <property type="entry name" value="BSH_RND"/>
    <property type="match status" value="1"/>
</dbReference>
<dbReference type="InterPro" id="IPR058625">
    <property type="entry name" value="MdtA-like_BSH"/>
</dbReference>
<dbReference type="GO" id="GO:1990961">
    <property type="term" value="P:xenobiotic detoxification by transmembrane export across the plasma membrane"/>
    <property type="evidence" value="ECO:0007669"/>
    <property type="project" value="InterPro"/>
</dbReference>
<gene>
    <name evidence="10" type="ORF">PTE31013_04033</name>
</gene>
<feature type="region of interest" description="Disordered" evidence="6">
    <location>
        <begin position="264"/>
        <end position="303"/>
    </location>
</feature>
<dbReference type="GO" id="GO:0019898">
    <property type="term" value="C:extrinsic component of membrane"/>
    <property type="evidence" value="ECO:0007669"/>
    <property type="project" value="InterPro"/>
</dbReference>
<evidence type="ECO:0000256" key="4">
    <source>
        <dbReference type="ARBA" id="ARBA00023054"/>
    </source>
</evidence>
<keyword evidence="4 5" id="KW-0175">Coiled coil</keyword>
<feature type="compositionally biased region" description="Low complexity" evidence="6">
    <location>
        <begin position="274"/>
        <end position="303"/>
    </location>
</feature>
<dbReference type="PANTHER" id="PTHR30469:SF33">
    <property type="entry name" value="SLR1207 PROTEIN"/>
    <property type="match status" value="1"/>
</dbReference>
<reference evidence="10 11" key="1">
    <citation type="submission" date="2019-08" db="EMBL/GenBank/DDBJ databases">
        <authorList>
            <person name="Peeters C."/>
        </authorList>
    </citation>
    <scope>NUCLEOTIDE SEQUENCE [LARGE SCALE GENOMIC DNA]</scope>
    <source>
        <strain evidence="10 11">LMG 31013</strain>
    </source>
</reference>
<dbReference type="GO" id="GO:1990281">
    <property type="term" value="C:efflux pump complex"/>
    <property type="evidence" value="ECO:0007669"/>
    <property type="project" value="TreeGrafter"/>
</dbReference>
<keyword evidence="3" id="KW-0813">Transport</keyword>
<feature type="region of interest" description="Disordered" evidence="6">
    <location>
        <begin position="398"/>
        <end position="419"/>
    </location>
</feature>
<dbReference type="EMBL" id="CABPRU010000012">
    <property type="protein sequence ID" value="VVE38093.1"/>
    <property type="molecule type" value="Genomic_DNA"/>
</dbReference>
<dbReference type="Gene3D" id="2.40.50.100">
    <property type="match status" value="1"/>
</dbReference>
<evidence type="ECO:0000256" key="6">
    <source>
        <dbReference type="SAM" id="MobiDB-lite"/>
    </source>
</evidence>
<dbReference type="Gene3D" id="2.40.30.170">
    <property type="match status" value="1"/>
</dbReference>
<keyword evidence="11" id="KW-1185">Reference proteome</keyword>
<dbReference type="Gene3D" id="6.10.140.1990">
    <property type="match status" value="1"/>
</dbReference>
<evidence type="ECO:0000313" key="10">
    <source>
        <dbReference type="EMBL" id="VVE38093.1"/>
    </source>
</evidence>
<feature type="domain" description="Multidrug resistance protein MdtA-like alpha-helical hairpin" evidence="7">
    <location>
        <begin position="114"/>
        <end position="190"/>
    </location>
</feature>
<comment type="similarity">
    <text evidence="2">Belongs to the membrane fusion protein (MFP) (TC 8.A.1) family.</text>
</comment>
<comment type="subcellular location">
    <subcellularLocation>
        <location evidence="1">Cell envelope</location>
    </subcellularLocation>
</comment>
<name>A0A5E4XPD1_9BURK</name>
<evidence type="ECO:0000256" key="3">
    <source>
        <dbReference type="ARBA" id="ARBA00022448"/>
    </source>
</evidence>
<dbReference type="PANTHER" id="PTHR30469">
    <property type="entry name" value="MULTIDRUG RESISTANCE PROTEIN MDTA"/>
    <property type="match status" value="1"/>
</dbReference>
<feature type="domain" description="Multidrug resistance protein MdtA-like C-terminal permuted SH3" evidence="9">
    <location>
        <begin position="339"/>
        <end position="399"/>
    </location>
</feature>
<evidence type="ECO:0000256" key="2">
    <source>
        <dbReference type="ARBA" id="ARBA00009477"/>
    </source>
</evidence>
<dbReference type="Gene3D" id="2.40.420.20">
    <property type="match status" value="1"/>
</dbReference>
<evidence type="ECO:0000256" key="5">
    <source>
        <dbReference type="SAM" id="Coils"/>
    </source>
</evidence>
<dbReference type="Pfam" id="PF25876">
    <property type="entry name" value="HH_MFP_RND"/>
    <property type="match status" value="1"/>
</dbReference>
<accession>A0A5E4XPD1</accession>
<sequence>MSLHMKTWVSTPRRRWLVGGGVALALVAAGLIWHGRPKPPVFLSTSVMLGDIEDTVLATGIIKAAQQVYVGSQASGQIKTLPVKVGQLVKRGDLIAEIDSLTQQNSLKTARASLADVQAQRASKAALLAQYQLAFERQKEMLAQDAGSKADYDSAKASLDSTRADIASLDAQIDEARISVNTAEVNLGYTRIVAPMDGTIVAVPVQAGQTVNASQSAPTIVTMADLGTMTVKAEISEADVLRVKPGMPVSFTVLGDPDNAYHARLASIDPGPESYSSDSSSLSSSSTSATSSSSSSSSSSSTSSTAIYYYGLFDVPNPNGKLRISMTAQVAITVASHKQVMTLPASALGARGDDGRYTVLVLGPDGRPQPHRVSVGINNTVSAEILSGLKVGDKVVIGDGNSAPSTSSGRPMGPPSMGM</sequence>
<dbReference type="Proteomes" id="UP000334380">
    <property type="component" value="Unassembled WGS sequence"/>
</dbReference>
<dbReference type="SUPFAM" id="SSF111369">
    <property type="entry name" value="HlyD-like secretion proteins"/>
    <property type="match status" value="1"/>
</dbReference>
<evidence type="ECO:0000256" key="1">
    <source>
        <dbReference type="ARBA" id="ARBA00004196"/>
    </source>
</evidence>
<dbReference type="NCBIfam" id="TIGR01730">
    <property type="entry name" value="RND_mfp"/>
    <property type="match status" value="1"/>
</dbReference>
<dbReference type="InterPro" id="IPR006143">
    <property type="entry name" value="RND_pump_MFP"/>
</dbReference>
<dbReference type="InterPro" id="IPR058624">
    <property type="entry name" value="MdtA-like_HH"/>
</dbReference>
<dbReference type="GO" id="GO:0030313">
    <property type="term" value="C:cell envelope"/>
    <property type="evidence" value="ECO:0007669"/>
    <property type="project" value="UniProtKB-SubCell"/>
</dbReference>
<feature type="coiled-coil region" evidence="5">
    <location>
        <begin position="159"/>
        <end position="186"/>
    </location>
</feature>
<evidence type="ECO:0000259" key="7">
    <source>
        <dbReference type="Pfam" id="PF25876"/>
    </source>
</evidence>
<evidence type="ECO:0000313" key="11">
    <source>
        <dbReference type="Proteomes" id="UP000334380"/>
    </source>
</evidence>
<dbReference type="Pfam" id="PF25967">
    <property type="entry name" value="RND-MFP_C"/>
    <property type="match status" value="1"/>
</dbReference>
<dbReference type="GO" id="GO:0015562">
    <property type="term" value="F:efflux transmembrane transporter activity"/>
    <property type="evidence" value="ECO:0007669"/>
    <property type="project" value="TreeGrafter"/>
</dbReference>
<dbReference type="AlphaFoldDB" id="A0A5E4XPD1"/>
<dbReference type="InterPro" id="IPR058627">
    <property type="entry name" value="MdtA-like_C"/>
</dbReference>
<evidence type="ECO:0000259" key="8">
    <source>
        <dbReference type="Pfam" id="PF25917"/>
    </source>
</evidence>
<evidence type="ECO:0000259" key="9">
    <source>
        <dbReference type="Pfam" id="PF25967"/>
    </source>
</evidence>
<feature type="domain" description="Multidrug resistance protein MdtA-like barrel-sandwich hybrid" evidence="8">
    <location>
        <begin position="67"/>
        <end position="222"/>
    </location>
</feature>
<protein>
    <submittedName>
        <fullName evidence="10">Efflux transporter periplasmic adaptor subunit</fullName>
    </submittedName>
</protein>
<proteinExistence type="inferred from homology"/>
<dbReference type="InterPro" id="IPR030190">
    <property type="entry name" value="MacA_alpha-hairpin_sf"/>
</dbReference>
<dbReference type="OrthoDB" id="9784484at2"/>